<dbReference type="Proteomes" id="UP000078541">
    <property type="component" value="Unassembled WGS sequence"/>
</dbReference>
<evidence type="ECO:0000256" key="1">
    <source>
        <dbReference type="SAM" id="MobiDB-lite"/>
    </source>
</evidence>
<keyword evidence="4" id="KW-1185">Reference proteome</keyword>
<keyword evidence="2" id="KW-0472">Membrane</keyword>
<feature type="transmembrane region" description="Helical" evidence="2">
    <location>
        <begin position="97"/>
        <end position="116"/>
    </location>
</feature>
<evidence type="ECO:0000313" key="3">
    <source>
        <dbReference type="EMBL" id="KYN39902.1"/>
    </source>
</evidence>
<dbReference type="EMBL" id="KQ981560">
    <property type="protein sequence ID" value="KYN39902.1"/>
    <property type="molecule type" value="Genomic_DNA"/>
</dbReference>
<keyword evidence="2" id="KW-0812">Transmembrane</keyword>
<organism evidence="3 4">
    <name type="scientific">Trachymyrmex septentrionalis</name>
    <dbReference type="NCBI Taxonomy" id="34720"/>
    <lineage>
        <taxon>Eukaryota</taxon>
        <taxon>Metazoa</taxon>
        <taxon>Ecdysozoa</taxon>
        <taxon>Arthropoda</taxon>
        <taxon>Hexapoda</taxon>
        <taxon>Insecta</taxon>
        <taxon>Pterygota</taxon>
        <taxon>Neoptera</taxon>
        <taxon>Endopterygota</taxon>
        <taxon>Hymenoptera</taxon>
        <taxon>Apocrita</taxon>
        <taxon>Aculeata</taxon>
        <taxon>Formicoidea</taxon>
        <taxon>Formicidae</taxon>
        <taxon>Myrmicinae</taxon>
        <taxon>Trachymyrmex</taxon>
    </lineage>
</organism>
<accession>A0A195FI08</accession>
<name>A0A195FI08_9HYME</name>
<evidence type="ECO:0000313" key="4">
    <source>
        <dbReference type="Proteomes" id="UP000078541"/>
    </source>
</evidence>
<sequence length="358" mass="40500">MTAARLARHGSGIWTTDDVGRGVTGSETGVPHVGRNGGEIVRPHGEYCRPRILRKSLFALKQTSRRKSSSAAILSLSSYFLSATSIEFFFLRSVSSIRFLSSFALITTYYVEYYVVHIDGCSRRISRQSGDFIARAVDALFKIKAPHKFFQHCTRENRSINNVLTDVSMAKDTSAAQDKTSDENEDLRNQITDVAQQHIPVLVSLTVSDIFILPCFGSSTLRPQAMVRTILSHQRGVYRTEYRYELSDVNHLSETSSEERETDTKKTDVAYVVSTRYEDTIRYEKLYERFTIFTRAHYDLSNSIPWRARPSWESILASRKSNPDHSDRRGALQGSADGTLNSDILSTSATLSADYRWC</sequence>
<feature type="transmembrane region" description="Helical" evidence="2">
    <location>
        <begin position="71"/>
        <end position="91"/>
    </location>
</feature>
<feature type="region of interest" description="Disordered" evidence="1">
    <location>
        <begin position="17"/>
        <end position="38"/>
    </location>
</feature>
<evidence type="ECO:0000256" key="2">
    <source>
        <dbReference type="SAM" id="Phobius"/>
    </source>
</evidence>
<protein>
    <submittedName>
        <fullName evidence="3">Uncharacterized protein</fullName>
    </submittedName>
</protein>
<keyword evidence="2" id="KW-1133">Transmembrane helix</keyword>
<gene>
    <name evidence="3" type="ORF">ALC56_05670</name>
</gene>
<reference evidence="3 4" key="1">
    <citation type="submission" date="2016-03" db="EMBL/GenBank/DDBJ databases">
        <title>Trachymyrmex septentrionalis WGS genome.</title>
        <authorList>
            <person name="Nygaard S."/>
            <person name="Hu H."/>
            <person name="Boomsma J."/>
            <person name="Zhang G."/>
        </authorList>
    </citation>
    <scope>NUCLEOTIDE SEQUENCE [LARGE SCALE GENOMIC DNA]</scope>
    <source>
        <strain evidence="3">Tsep2-gDNA-1</strain>
        <tissue evidence="3">Whole body</tissue>
    </source>
</reference>
<dbReference type="AlphaFoldDB" id="A0A195FI08"/>
<proteinExistence type="predicted"/>